<feature type="domain" description="TonB C-terminal" evidence="3">
    <location>
        <begin position="215"/>
        <end position="274"/>
    </location>
</feature>
<dbReference type="RefSeq" id="WP_278011028.1">
    <property type="nucleotide sequence ID" value="NZ_CP121112.1"/>
</dbReference>
<dbReference type="EMBL" id="JBHMFE010000009">
    <property type="protein sequence ID" value="MFB9108100.1"/>
    <property type="molecule type" value="Genomic_DNA"/>
</dbReference>
<gene>
    <name evidence="4" type="ORF">ACFFVK_05870</name>
</gene>
<organism evidence="4 5">
    <name type="scientific">Flavobacterium gyeonganense</name>
    <dbReference type="NCBI Taxonomy" id="1310418"/>
    <lineage>
        <taxon>Bacteria</taxon>
        <taxon>Pseudomonadati</taxon>
        <taxon>Bacteroidota</taxon>
        <taxon>Flavobacteriia</taxon>
        <taxon>Flavobacteriales</taxon>
        <taxon>Flavobacteriaceae</taxon>
        <taxon>Flavobacterium</taxon>
    </lineage>
</organism>
<reference evidence="4 5" key="1">
    <citation type="submission" date="2024-09" db="EMBL/GenBank/DDBJ databases">
        <authorList>
            <person name="Sun Q."/>
            <person name="Mori K."/>
        </authorList>
    </citation>
    <scope>NUCLEOTIDE SEQUENCE [LARGE SCALE GENOMIC DNA]</scope>
    <source>
        <strain evidence="4 5">CECT 8365</strain>
    </source>
</reference>
<protein>
    <submittedName>
        <fullName evidence="4">Energy transducer TonB</fullName>
    </submittedName>
</protein>
<dbReference type="InterPro" id="IPR037682">
    <property type="entry name" value="TonB_C"/>
</dbReference>
<feature type="region of interest" description="Disordered" evidence="1">
    <location>
        <begin position="152"/>
        <end position="171"/>
    </location>
</feature>
<sequence>MSKLSLYETKWTDLVFENKNKEYGAYQLRQENTKTTVTALFTALLLIATLGSLSMLAGKFTTSSTVIENLPPIDEVIRTVDLDQIIQPKTEEAVAPPAQQQQAVTQVTQASQLVNPVVTATKDAVQDIAPNKDNATVVDNTSIGTGTAVNAMPGSGGGNGAGTGTQPATGDTGNSVVSTAILDKMPEFPGGMAKFYTYVGNNFNKPELDAERTLRVYVSFVIEKDGSMTDITVKNDPGYGLGKEAIRVLKSLKTKWTPGILEGKPVRTAYNLPITIKTEME</sequence>
<keyword evidence="2" id="KW-0812">Transmembrane</keyword>
<evidence type="ECO:0000256" key="1">
    <source>
        <dbReference type="SAM" id="MobiDB-lite"/>
    </source>
</evidence>
<keyword evidence="2" id="KW-0472">Membrane</keyword>
<dbReference type="InterPro" id="IPR051045">
    <property type="entry name" value="TonB-dependent_transducer"/>
</dbReference>
<evidence type="ECO:0000256" key="2">
    <source>
        <dbReference type="SAM" id="Phobius"/>
    </source>
</evidence>
<evidence type="ECO:0000259" key="3">
    <source>
        <dbReference type="Pfam" id="PF03544"/>
    </source>
</evidence>
<keyword evidence="2" id="KW-1133">Transmembrane helix</keyword>
<dbReference type="Proteomes" id="UP001589562">
    <property type="component" value="Unassembled WGS sequence"/>
</dbReference>
<evidence type="ECO:0000313" key="5">
    <source>
        <dbReference type="Proteomes" id="UP001589562"/>
    </source>
</evidence>
<dbReference type="Pfam" id="PF03544">
    <property type="entry name" value="TonB_C"/>
    <property type="match status" value="1"/>
</dbReference>
<dbReference type="PANTHER" id="PTHR33446:SF2">
    <property type="entry name" value="PROTEIN TONB"/>
    <property type="match status" value="1"/>
</dbReference>
<evidence type="ECO:0000313" key="4">
    <source>
        <dbReference type="EMBL" id="MFB9108100.1"/>
    </source>
</evidence>
<name>A0ABV5H889_9FLAO</name>
<comment type="caution">
    <text evidence="4">The sequence shown here is derived from an EMBL/GenBank/DDBJ whole genome shotgun (WGS) entry which is preliminary data.</text>
</comment>
<dbReference type="SUPFAM" id="SSF74653">
    <property type="entry name" value="TolA/TonB C-terminal domain"/>
    <property type="match status" value="1"/>
</dbReference>
<dbReference type="Gene3D" id="3.30.1150.10">
    <property type="match status" value="1"/>
</dbReference>
<feature type="transmembrane region" description="Helical" evidence="2">
    <location>
        <begin position="37"/>
        <end position="57"/>
    </location>
</feature>
<keyword evidence="5" id="KW-1185">Reference proteome</keyword>
<dbReference type="PANTHER" id="PTHR33446">
    <property type="entry name" value="PROTEIN TONB-RELATED"/>
    <property type="match status" value="1"/>
</dbReference>
<feature type="compositionally biased region" description="Gly residues" evidence="1">
    <location>
        <begin position="154"/>
        <end position="163"/>
    </location>
</feature>
<accession>A0ABV5H889</accession>
<proteinExistence type="predicted"/>